<evidence type="ECO:0000256" key="1">
    <source>
        <dbReference type="SAM" id="MobiDB-lite"/>
    </source>
</evidence>
<feature type="non-terminal residue" evidence="3">
    <location>
        <position position="371"/>
    </location>
</feature>
<evidence type="ECO:0000313" key="3">
    <source>
        <dbReference type="EMBL" id="CAG5129808.1"/>
    </source>
</evidence>
<gene>
    <name evidence="3" type="ORF">CUNI_LOCUS15366</name>
</gene>
<feature type="region of interest" description="Disordered" evidence="1">
    <location>
        <begin position="325"/>
        <end position="371"/>
    </location>
</feature>
<dbReference type="PANTHER" id="PTHR45824:SF29">
    <property type="entry name" value="GH16843P"/>
    <property type="match status" value="1"/>
</dbReference>
<dbReference type="PANTHER" id="PTHR45824">
    <property type="entry name" value="GH16843P"/>
    <property type="match status" value="1"/>
</dbReference>
<dbReference type="InterPro" id="IPR052578">
    <property type="entry name" value="PI_Transfer_CRAL-TRIO"/>
</dbReference>
<dbReference type="SUPFAM" id="SSF52087">
    <property type="entry name" value="CRAL/TRIO domain"/>
    <property type="match status" value="1"/>
</dbReference>
<dbReference type="Proteomes" id="UP000678393">
    <property type="component" value="Unassembled WGS sequence"/>
</dbReference>
<reference evidence="3" key="1">
    <citation type="submission" date="2021-04" db="EMBL/GenBank/DDBJ databases">
        <authorList>
            <consortium name="Molecular Ecology Group"/>
        </authorList>
    </citation>
    <scope>NUCLEOTIDE SEQUENCE</scope>
</reference>
<dbReference type="InterPro" id="IPR036865">
    <property type="entry name" value="CRAL-TRIO_dom_sf"/>
</dbReference>
<dbReference type="InterPro" id="IPR001251">
    <property type="entry name" value="CRAL-TRIO_dom"/>
</dbReference>
<dbReference type="AlphaFoldDB" id="A0A8S3ZPR0"/>
<organism evidence="3 4">
    <name type="scientific">Candidula unifasciata</name>
    <dbReference type="NCBI Taxonomy" id="100452"/>
    <lineage>
        <taxon>Eukaryota</taxon>
        <taxon>Metazoa</taxon>
        <taxon>Spiralia</taxon>
        <taxon>Lophotrochozoa</taxon>
        <taxon>Mollusca</taxon>
        <taxon>Gastropoda</taxon>
        <taxon>Heterobranchia</taxon>
        <taxon>Euthyneura</taxon>
        <taxon>Panpulmonata</taxon>
        <taxon>Eupulmonata</taxon>
        <taxon>Stylommatophora</taxon>
        <taxon>Helicina</taxon>
        <taxon>Helicoidea</taxon>
        <taxon>Geomitridae</taxon>
        <taxon>Candidula</taxon>
    </lineage>
</organism>
<feature type="compositionally biased region" description="Acidic residues" evidence="1">
    <location>
        <begin position="340"/>
        <end position="350"/>
    </location>
</feature>
<dbReference type="SUPFAM" id="SSF46938">
    <property type="entry name" value="CRAL/TRIO N-terminal domain"/>
    <property type="match status" value="1"/>
</dbReference>
<dbReference type="PROSITE" id="PS50191">
    <property type="entry name" value="CRAL_TRIO"/>
    <property type="match status" value="1"/>
</dbReference>
<dbReference type="OrthoDB" id="75724at2759"/>
<name>A0A8S3ZPR0_9EUPU</name>
<accession>A0A8S3ZPR0</accession>
<evidence type="ECO:0000259" key="2">
    <source>
        <dbReference type="PROSITE" id="PS50191"/>
    </source>
</evidence>
<dbReference type="CDD" id="cd00170">
    <property type="entry name" value="SEC14"/>
    <property type="match status" value="1"/>
</dbReference>
<sequence>TIGLFFFRKDPPPPPPSHTRSPPNNIVRFLKACEWKLKEAEKALLNTVEYRRQTRPLTQDCHWCRDRPGFHSMRQIGHDESGRPVVYANFCQASVRKNNAEDIIGHVTYLIENAKATMENGVTTWVLSLTVQVSSCVFVFECTDMTLSACNPKLGFSINNVLSSHYPERLGLVICVNHNSLFHGVWKALKKLLSPGTVAKVKLARTDTKIQQLFSNYFSEELTSWLMEEIALNREKPISIGQREFWNPPANPKTHDPRGCPTYIHQYILPAQHQDLKFIPGQKKLHCPHPNILDALRSTVVALPSLGEPEEESVDIYADGETASFNAGEDLSNFDNDLSMSDDDSPEPDDVIQSPNGDTTDKVGTQNLVHR</sequence>
<evidence type="ECO:0000313" key="4">
    <source>
        <dbReference type="Proteomes" id="UP000678393"/>
    </source>
</evidence>
<proteinExistence type="predicted"/>
<dbReference type="SMART" id="SM00516">
    <property type="entry name" value="SEC14"/>
    <property type="match status" value="1"/>
</dbReference>
<keyword evidence="4" id="KW-1185">Reference proteome</keyword>
<feature type="compositionally biased region" description="Polar residues" evidence="1">
    <location>
        <begin position="353"/>
        <end position="371"/>
    </location>
</feature>
<dbReference type="Pfam" id="PF00650">
    <property type="entry name" value="CRAL_TRIO"/>
    <property type="match status" value="1"/>
</dbReference>
<feature type="domain" description="CRAL-TRIO" evidence="2">
    <location>
        <begin position="76"/>
        <end position="248"/>
    </location>
</feature>
<dbReference type="EMBL" id="CAJHNH020003685">
    <property type="protein sequence ID" value="CAG5129808.1"/>
    <property type="molecule type" value="Genomic_DNA"/>
</dbReference>
<dbReference type="Gene3D" id="3.40.525.10">
    <property type="entry name" value="CRAL-TRIO lipid binding domain"/>
    <property type="match status" value="1"/>
</dbReference>
<comment type="caution">
    <text evidence="3">The sequence shown here is derived from an EMBL/GenBank/DDBJ whole genome shotgun (WGS) entry which is preliminary data.</text>
</comment>
<dbReference type="GO" id="GO:0008526">
    <property type="term" value="F:phosphatidylinositol transfer activity"/>
    <property type="evidence" value="ECO:0007669"/>
    <property type="project" value="TreeGrafter"/>
</dbReference>
<protein>
    <recommendedName>
        <fullName evidence="2">CRAL-TRIO domain-containing protein</fullName>
    </recommendedName>
</protein>
<dbReference type="InterPro" id="IPR036273">
    <property type="entry name" value="CRAL/TRIO_N_dom_sf"/>
</dbReference>